<dbReference type="Proteomes" id="UP001157006">
    <property type="component" value="Chromosome 1L"/>
</dbReference>
<dbReference type="GO" id="GO:0009617">
    <property type="term" value="P:response to bacterium"/>
    <property type="evidence" value="ECO:0007669"/>
    <property type="project" value="InterPro"/>
</dbReference>
<keyword evidence="3 6" id="KW-0256">Endoplasmic reticulum</keyword>
<feature type="domain" description="Reticulon" evidence="8">
    <location>
        <begin position="29"/>
        <end position="215"/>
    </location>
</feature>
<evidence type="ECO:0000313" key="9">
    <source>
        <dbReference type="EMBL" id="CAI8588807.1"/>
    </source>
</evidence>
<name>A0AAV0YWB8_VICFA</name>
<evidence type="ECO:0000256" key="1">
    <source>
        <dbReference type="ARBA" id="ARBA00004477"/>
    </source>
</evidence>
<keyword evidence="2 6" id="KW-0812">Transmembrane</keyword>
<dbReference type="InterPro" id="IPR003388">
    <property type="entry name" value="Reticulon"/>
</dbReference>
<evidence type="ECO:0000256" key="5">
    <source>
        <dbReference type="ARBA" id="ARBA00023136"/>
    </source>
</evidence>
<dbReference type="PANTHER" id="PTHR10994">
    <property type="entry name" value="RETICULON"/>
    <property type="match status" value="1"/>
</dbReference>
<gene>
    <name evidence="9" type="ORF">VFH_I365440</name>
</gene>
<keyword evidence="10" id="KW-1185">Reference proteome</keyword>
<comment type="subcellular location">
    <subcellularLocation>
        <location evidence="1 6">Endoplasmic reticulum membrane</location>
        <topology evidence="1 6">Multi-pass membrane protein</topology>
    </subcellularLocation>
</comment>
<accession>A0AAV0YWB8</accession>
<evidence type="ECO:0000256" key="6">
    <source>
        <dbReference type="RuleBase" id="RU363132"/>
    </source>
</evidence>
<evidence type="ECO:0000256" key="2">
    <source>
        <dbReference type="ARBA" id="ARBA00022692"/>
    </source>
</evidence>
<proteinExistence type="predicted"/>
<feature type="compositionally biased region" description="Polar residues" evidence="7">
    <location>
        <begin position="1"/>
        <end position="20"/>
    </location>
</feature>
<keyword evidence="5 6" id="KW-0472">Membrane</keyword>
<organism evidence="9 10">
    <name type="scientific">Vicia faba</name>
    <name type="common">Broad bean</name>
    <name type="synonym">Faba vulgaris</name>
    <dbReference type="NCBI Taxonomy" id="3906"/>
    <lineage>
        <taxon>Eukaryota</taxon>
        <taxon>Viridiplantae</taxon>
        <taxon>Streptophyta</taxon>
        <taxon>Embryophyta</taxon>
        <taxon>Tracheophyta</taxon>
        <taxon>Spermatophyta</taxon>
        <taxon>Magnoliopsida</taxon>
        <taxon>eudicotyledons</taxon>
        <taxon>Gunneridae</taxon>
        <taxon>Pentapetalae</taxon>
        <taxon>rosids</taxon>
        <taxon>fabids</taxon>
        <taxon>Fabales</taxon>
        <taxon>Fabaceae</taxon>
        <taxon>Papilionoideae</taxon>
        <taxon>50 kb inversion clade</taxon>
        <taxon>NPAAA clade</taxon>
        <taxon>Hologalegina</taxon>
        <taxon>IRL clade</taxon>
        <taxon>Fabeae</taxon>
        <taxon>Vicia</taxon>
    </lineage>
</organism>
<feature type="transmembrane region" description="Helical" evidence="6">
    <location>
        <begin position="153"/>
        <end position="172"/>
    </location>
</feature>
<feature type="transmembrane region" description="Helical" evidence="6">
    <location>
        <begin position="40"/>
        <end position="60"/>
    </location>
</feature>
<evidence type="ECO:0000256" key="4">
    <source>
        <dbReference type="ARBA" id="ARBA00022989"/>
    </source>
</evidence>
<dbReference type="GO" id="GO:0005789">
    <property type="term" value="C:endoplasmic reticulum membrane"/>
    <property type="evidence" value="ECO:0007669"/>
    <property type="project" value="UniProtKB-SubCell"/>
</dbReference>
<evidence type="ECO:0000256" key="3">
    <source>
        <dbReference type="ARBA" id="ARBA00022824"/>
    </source>
</evidence>
<dbReference type="Pfam" id="PF02453">
    <property type="entry name" value="Reticulon"/>
    <property type="match status" value="1"/>
</dbReference>
<evidence type="ECO:0000313" key="10">
    <source>
        <dbReference type="Proteomes" id="UP001157006"/>
    </source>
</evidence>
<feature type="region of interest" description="Disordered" evidence="7">
    <location>
        <begin position="1"/>
        <end position="23"/>
    </location>
</feature>
<keyword evidence="4 6" id="KW-1133">Transmembrane helix</keyword>
<dbReference type="InterPro" id="IPR045064">
    <property type="entry name" value="Reticulon-like"/>
</dbReference>
<dbReference type="PROSITE" id="PS50845">
    <property type="entry name" value="RETICULON"/>
    <property type="match status" value="1"/>
</dbReference>
<sequence>MPTETTRTAAETKPFTTPSHPSDGGNDIMRDIILWRRKKLSTFVLIAATATWVLMEVYQYNFLTLISWLTILVVTSIFLYAKMLTLLGKEPPNLLRLEFKEETAIRMAKIVKARIEESIRWLSMVTTQEDWTVLVGVIARFLALSYVGTCMDFLTFSYIVTLGGMTVPVIYMKEEEKIKRCMEWLREKYKRCYEVIDEKAIRKIKSRILNEKKIE</sequence>
<dbReference type="EMBL" id="OX451736">
    <property type="protein sequence ID" value="CAI8588807.1"/>
    <property type="molecule type" value="Genomic_DNA"/>
</dbReference>
<feature type="transmembrane region" description="Helical" evidence="6">
    <location>
        <begin position="130"/>
        <end position="147"/>
    </location>
</feature>
<evidence type="ECO:0000256" key="7">
    <source>
        <dbReference type="SAM" id="MobiDB-lite"/>
    </source>
</evidence>
<evidence type="ECO:0000259" key="8">
    <source>
        <dbReference type="PROSITE" id="PS50845"/>
    </source>
</evidence>
<dbReference type="PANTHER" id="PTHR10994:SF145">
    <property type="entry name" value="RETICULON-LIKE PROTEIN B13"/>
    <property type="match status" value="1"/>
</dbReference>
<protein>
    <recommendedName>
        <fullName evidence="6">Reticulon-like protein</fullName>
    </recommendedName>
</protein>
<feature type="transmembrane region" description="Helical" evidence="6">
    <location>
        <begin position="66"/>
        <end position="87"/>
    </location>
</feature>
<dbReference type="AlphaFoldDB" id="A0AAV0YWB8"/>
<reference evidence="9 10" key="1">
    <citation type="submission" date="2023-01" db="EMBL/GenBank/DDBJ databases">
        <authorList>
            <person name="Kreplak J."/>
        </authorList>
    </citation>
    <scope>NUCLEOTIDE SEQUENCE [LARGE SCALE GENOMIC DNA]</scope>
</reference>